<reference evidence="3" key="1">
    <citation type="submission" date="2013-09" db="EMBL/GenBank/DDBJ databases">
        <title>Corchorus olitorius genome sequencing.</title>
        <authorList>
            <person name="Alam M."/>
            <person name="Haque M.S."/>
            <person name="Islam M.S."/>
            <person name="Emdad E.M."/>
            <person name="Islam M.M."/>
            <person name="Ahmed B."/>
            <person name="Halim A."/>
            <person name="Hossen Q.M.M."/>
            <person name="Hossain M.Z."/>
            <person name="Ahmed R."/>
            <person name="Khan M.M."/>
            <person name="Islam R."/>
            <person name="Rashid M.M."/>
            <person name="Khan S.A."/>
            <person name="Rahman M.S."/>
            <person name="Alam M."/>
            <person name="Yahiya A.S."/>
            <person name="Khan M.S."/>
            <person name="Azam M.S."/>
            <person name="Haque T."/>
            <person name="Lashkar M.Z.H."/>
            <person name="Akhand A.I."/>
            <person name="Morshed G."/>
            <person name="Roy S."/>
            <person name="Uddin K.S."/>
            <person name="Rabeya T."/>
            <person name="Hossain A.S."/>
            <person name="Chowdhury A."/>
            <person name="Snigdha A.R."/>
            <person name="Mortoza M.S."/>
            <person name="Matin S.A."/>
            <person name="Hoque S.M.E."/>
            <person name="Islam M.K."/>
            <person name="Roy D.K."/>
            <person name="Haider R."/>
            <person name="Moosa M.M."/>
            <person name="Elias S.M."/>
            <person name="Hasan A.M."/>
            <person name="Jahan S."/>
            <person name="Shafiuddin M."/>
            <person name="Mahmood N."/>
            <person name="Shommy N.S."/>
        </authorList>
    </citation>
    <scope>NUCLEOTIDE SEQUENCE [LARGE SCALE GENOMIC DNA]</scope>
    <source>
        <strain evidence="3">cv. O-4</strain>
    </source>
</reference>
<dbReference type="AlphaFoldDB" id="A0A1R3L0X6"/>
<organism evidence="2 3">
    <name type="scientific">Corchorus olitorius</name>
    <dbReference type="NCBI Taxonomy" id="93759"/>
    <lineage>
        <taxon>Eukaryota</taxon>
        <taxon>Viridiplantae</taxon>
        <taxon>Streptophyta</taxon>
        <taxon>Embryophyta</taxon>
        <taxon>Tracheophyta</taxon>
        <taxon>Spermatophyta</taxon>
        <taxon>Magnoliopsida</taxon>
        <taxon>eudicotyledons</taxon>
        <taxon>Gunneridae</taxon>
        <taxon>Pentapetalae</taxon>
        <taxon>rosids</taxon>
        <taxon>malvids</taxon>
        <taxon>Malvales</taxon>
        <taxon>Malvaceae</taxon>
        <taxon>Grewioideae</taxon>
        <taxon>Apeibeae</taxon>
        <taxon>Corchorus</taxon>
    </lineage>
</organism>
<dbReference type="Proteomes" id="UP000187203">
    <property type="component" value="Unassembled WGS sequence"/>
</dbReference>
<keyword evidence="1" id="KW-0812">Transmembrane</keyword>
<dbReference type="EMBL" id="AWUE01005550">
    <property type="protein sequence ID" value="OMP12949.1"/>
    <property type="molecule type" value="Genomic_DNA"/>
</dbReference>
<proteinExistence type="predicted"/>
<name>A0A1R3L0X6_9ROSI</name>
<protein>
    <submittedName>
        <fullName evidence="2">Uncharacterized protein</fullName>
    </submittedName>
</protein>
<gene>
    <name evidence="2" type="ORF">COLO4_02534</name>
</gene>
<comment type="caution">
    <text evidence="2">The sequence shown here is derived from an EMBL/GenBank/DDBJ whole genome shotgun (WGS) entry which is preliminary data.</text>
</comment>
<keyword evidence="3" id="KW-1185">Reference proteome</keyword>
<feature type="transmembrane region" description="Helical" evidence="1">
    <location>
        <begin position="12"/>
        <end position="29"/>
    </location>
</feature>
<evidence type="ECO:0000313" key="3">
    <source>
        <dbReference type="Proteomes" id="UP000187203"/>
    </source>
</evidence>
<keyword evidence="1" id="KW-1133">Transmembrane helix</keyword>
<evidence type="ECO:0000256" key="1">
    <source>
        <dbReference type="SAM" id="Phobius"/>
    </source>
</evidence>
<keyword evidence="1" id="KW-0472">Membrane</keyword>
<evidence type="ECO:0000313" key="2">
    <source>
        <dbReference type="EMBL" id="OMP12949.1"/>
    </source>
</evidence>
<sequence>MGKRSDRQKPFIGILFIAPTPYPAIGYFLDSSPYLRVSADSLVRVFVPEIVLSGAITIPI</sequence>
<accession>A0A1R3L0X6</accession>